<feature type="transmembrane region" description="Helical" evidence="2">
    <location>
        <begin position="169"/>
        <end position="191"/>
    </location>
</feature>
<reference evidence="3" key="1">
    <citation type="submission" date="2022-10" db="EMBL/GenBank/DDBJ databases">
        <title>The complete genomes of actinobacterial strains from the NBC collection.</title>
        <authorList>
            <person name="Joergensen T.S."/>
            <person name="Alvarez Arevalo M."/>
            <person name="Sterndorff E.B."/>
            <person name="Faurdal D."/>
            <person name="Vuksanovic O."/>
            <person name="Mourched A.-S."/>
            <person name="Charusanti P."/>
            <person name="Shaw S."/>
            <person name="Blin K."/>
            <person name="Weber T."/>
        </authorList>
    </citation>
    <scope>NUCLEOTIDE SEQUENCE</scope>
    <source>
        <strain evidence="3">NBC_00003</strain>
    </source>
</reference>
<dbReference type="Gene3D" id="1.20.1250.20">
    <property type="entry name" value="MFS general substrate transporter like domains"/>
    <property type="match status" value="1"/>
</dbReference>
<feature type="transmembrane region" description="Helical" evidence="2">
    <location>
        <begin position="105"/>
        <end position="126"/>
    </location>
</feature>
<feature type="transmembrane region" description="Helical" evidence="2">
    <location>
        <begin position="302"/>
        <end position="324"/>
    </location>
</feature>
<keyword evidence="2" id="KW-0812">Transmembrane</keyword>
<dbReference type="PANTHER" id="PTHR23523:SF2">
    <property type="entry name" value="2-NITROIMIDAZOLE TRANSPORTER"/>
    <property type="match status" value="1"/>
</dbReference>
<keyword evidence="2" id="KW-0472">Membrane</keyword>
<feature type="compositionally biased region" description="Pro residues" evidence="1">
    <location>
        <begin position="420"/>
        <end position="429"/>
    </location>
</feature>
<dbReference type="GO" id="GO:0022857">
    <property type="term" value="F:transmembrane transporter activity"/>
    <property type="evidence" value="ECO:0007669"/>
    <property type="project" value="InterPro"/>
</dbReference>
<protein>
    <submittedName>
        <fullName evidence="3">MFS transporter</fullName>
    </submittedName>
</protein>
<dbReference type="EMBL" id="CP108318">
    <property type="protein sequence ID" value="WTW65346.1"/>
    <property type="molecule type" value="Genomic_DNA"/>
</dbReference>
<proteinExistence type="predicted"/>
<feature type="transmembrane region" description="Helical" evidence="2">
    <location>
        <begin position="80"/>
        <end position="99"/>
    </location>
</feature>
<dbReference type="InterPro" id="IPR036259">
    <property type="entry name" value="MFS_trans_sf"/>
</dbReference>
<feature type="transmembrane region" description="Helical" evidence="2">
    <location>
        <begin position="278"/>
        <end position="296"/>
    </location>
</feature>
<feature type="transmembrane region" description="Helical" evidence="2">
    <location>
        <begin position="44"/>
        <end position="68"/>
    </location>
</feature>
<evidence type="ECO:0000256" key="1">
    <source>
        <dbReference type="SAM" id="MobiDB-lite"/>
    </source>
</evidence>
<feature type="transmembrane region" description="Helical" evidence="2">
    <location>
        <begin position="336"/>
        <end position="355"/>
    </location>
</feature>
<evidence type="ECO:0000256" key="2">
    <source>
        <dbReference type="SAM" id="Phobius"/>
    </source>
</evidence>
<dbReference type="InterPro" id="IPR011701">
    <property type="entry name" value="MFS"/>
</dbReference>
<dbReference type="AlphaFoldDB" id="A0AAU2VE37"/>
<feature type="transmembrane region" description="Helical" evidence="2">
    <location>
        <begin position="138"/>
        <end position="157"/>
    </location>
</feature>
<evidence type="ECO:0000313" key="3">
    <source>
        <dbReference type="EMBL" id="WTW65346.1"/>
    </source>
</evidence>
<name>A0AAU2VE37_9ACTN</name>
<dbReference type="CDD" id="cd17339">
    <property type="entry name" value="MFS_NIMT_CynX_like"/>
    <property type="match status" value="1"/>
</dbReference>
<gene>
    <name evidence="3" type="ORF">OG549_34490</name>
</gene>
<dbReference type="PANTHER" id="PTHR23523">
    <property type="match status" value="1"/>
</dbReference>
<feature type="transmembrane region" description="Helical" evidence="2">
    <location>
        <begin position="367"/>
        <end position="387"/>
    </location>
</feature>
<dbReference type="Pfam" id="PF07690">
    <property type="entry name" value="MFS_1"/>
    <property type="match status" value="1"/>
</dbReference>
<keyword evidence="2" id="KW-1133">Transmembrane helix</keyword>
<accession>A0AAU2VE37</accession>
<dbReference type="SUPFAM" id="SSF103473">
    <property type="entry name" value="MFS general substrate transporter"/>
    <property type="match status" value="1"/>
</dbReference>
<dbReference type="InterPro" id="IPR052524">
    <property type="entry name" value="MFS_Cyanate_Porter"/>
</dbReference>
<sequence length="429" mass="44165">MHTTTAAPRSTRVWLTAGLILLAVNLRAAITAVPPVLPDLTRALHLTPTGISILTTLPVLCLGLFSPLAPRLTRRLGETGAITCALAAIGTGCVLRAAVMPVCLYGGTVLASAGIALGNVLVIAAVKQHYPDRLGMMNGLIMMVMALSGAVAAGTAVPLTTAAGWQGTLMLWGAPALAGILLWSYGFFAAPPSRSFAPIRPQQTGSLTGSRTAWAVIVFLGLICLAFYTLVTWLPAIMTADGYSSATAGTMVSVMLTLGIPLGLALPLAATRMHHQGPLVAVMVAAKVIGLTGILLVPAAGWIWILVLGIATGGSFPLAMTVLALRAPDAATAAKLSSLAQTGAYLLAGIGPFAIGSLHTLTGGWSTSLTVLLLLAVPELLAGLYAARPRFVTTRRPGRHRQRPPARIPPSPRSTAPVLEPKPSPLGRG</sequence>
<feature type="region of interest" description="Disordered" evidence="1">
    <location>
        <begin position="394"/>
        <end position="429"/>
    </location>
</feature>
<organism evidence="3">
    <name type="scientific">Streptomyces sp. NBC_00003</name>
    <dbReference type="NCBI Taxonomy" id="2903608"/>
    <lineage>
        <taxon>Bacteria</taxon>
        <taxon>Bacillati</taxon>
        <taxon>Actinomycetota</taxon>
        <taxon>Actinomycetes</taxon>
        <taxon>Kitasatosporales</taxon>
        <taxon>Streptomycetaceae</taxon>
        <taxon>Streptomyces</taxon>
    </lineage>
</organism>
<feature type="transmembrane region" description="Helical" evidence="2">
    <location>
        <begin position="246"/>
        <end position="266"/>
    </location>
</feature>
<feature type="transmembrane region" description="Helical" evidence="2">
    <location>
        <begin position="212"/>
        <end position="234"/>
    </location>
</feature>